<evidence type="ECO:0000313" key="1">
    <source>
        <dbReference type="EMBL" id="KAL0942060.1"/>
    </source>
</evidence>
<evidence type="ECO:0000313" key="2">
    <source>
        <dbReference type="Proteomes" id="UP000805649"/>
    </source>
</evidence>
<reference evidence="1 2" key="1">
    <citation type="journal article" date="2020" name="Phytopathology">
        <title>Genome Sequence Resources of Colletotrichum truncatum, C. plurivorum, C. musicola, and C. sojae: Four Species Pathogenic to Soybean (Glycine max).</title>
        <authorList>
            <person name="Rogerio F."/>
            <person name="Boufleur T.R."/>
            <person name="Ciampi-Guillardi M."/>
            <person name="Sukno S.A."/>
            <person name="Thon M.R."/>
            <person name="Massola Junior N.S."/>
            <person name="Baroncelli R."/>
        </authorList>
    </citation>
    <scope>NUCLEOTIDE SEQUENCE [LARGE SCALE GENOMIC DNA]</scope>
    <source>
        <strain evidence="1 2">CMES1059</strain>
    </source>
</reference>
<proteinExistence type="predicted"/>
<dbReference type="EMBL" id="VUJX02000002">
    <property type="protein sequence ID" value="KAL0942060.1"/>
    <property type="molecule type" value="Genomic_DNA"/>
</dbReference>
<gene>
    <name evidence="1" type="ORF">CTRU02_204823</name>
</gene>
<accession>A0ACC3ZDG4</accession>
<name>A0ACC3ZDG4_COLTU</name>
<protein>
    <submittedName>
        <fullName evidence="1">Uncharacterized protein</fullName>
    </submittedName>
</protein>
<dbReference type="Proteomes" id="UP000805649">
    <property type="component" value="Unassembled WGS sequence"/>
</dbReference>
<sequence>MKFQATALCFATMILSVQAQFIRGNRFQCAAVNNNDGKYEPSGFVTSRWTQDTCNGMGIIDPGSKLLGNRKCCSTTDDFGKFQSKCLAQKLPDGFGNNIIRRPQPC</sequence>
<keyword evidence="2" id="KW-1185">Reference proteome</keyword>
<comment type="caution">
    <text evidence="1">The sequence shown here is derived from an EMBL/GenBank/DDBJ whole genome shotgun (WGS) entry which is preliminary data.</text>
</comment>
<organism evidence="1 2">
    <name type="scientific">Colletotrichum truncatum</name>
    <name type="common">Anthracnose fungus</name>
    <name type="synonym">Colletotrichum capsici</name>
    <dbReference type="NCBI Taxonomy" id="5467"/>
    <lineage>
        <taxon>Eukaryota</taxon>
        <taxon>Fungi</taxon>
        <taxon>Dikarya</taxon>
        <taxon>Ascomycota</taxon>
        <taxon>Pezizomycotina</taxon>
        <taxon>Sordariomycetes</taxon>
        <taxon>Hypocreomycetidae</taxon>
        <taxon>Glomerellales</taxon>
        <taxon>Glomerellaceae</taxon>
        <taxon>Colletotrichum</taxon>
        <taxon>Colletotrichum truncatum species complex</taxon>
    </lineage>
</organism>